<feature type="domain" description="C-CAP/cofactor C-like" evidence="9">
    <location>
        <begin position="322"/>
        <end position="456"/>
    </location>
</feature>
<dbReference type="InterPro" id="IPR036222">
    <property type="entry name" value="CAP_N_sf"/>
</dbReference>
<dbReference type="GO" id="GO:0003779">
    <property type="term" value="F:actin binding"/>
    <property type="evidence" value="ECO:0007669"/>
    <property type="project" value="InterPro"/>
</dbReference>
<dbReference type="Pfam" id="PF21938">
    <property type="entry name" value="CAP_N"/>
    <property type="match status" value="1"/>
</dbReference>
<dbReference type="PANTHER" id="PTHR10652">
    <property type="entry name" value="ADENYLYL CYCLASE-ASSOCIATED PROTEIN"/>
    <property type="match status" value="1"/>
</dbReference>
<evidence type="ECO:0000259" key="9">
    <source>
        <dbReference type="PROSITE" id="PS51329"/>
    </source>
</evidence>
<dbReference type="FunFam" id="1.25.40.330:FF:000001">
    <property type="entry name" value="Adenylyl cyclase-associated protein"/>
    <property type="match status" value="1"/>
</dbReference>
<dbReference type="OrthoDB" id="77251at2759"/>
<dbReference type="Pfam" id="PF01213">
    <property type="entry name" value="CAP_N-CM"/>
    <property type="match status" value="1"/>
</dbReference>
<dbReference type="SMART" id="SM00673">
    <property type="entry name" value="CARP"/>
    <property type="match status" value="2"/>
</dbReference>
<keyword evidence="4" id="KW-0472">Membrane</keyword>
<protein>
    <recommendedName>
        <fullName evidence="6 7">Adenylyl cyclase-associated protein</fullName>
    </recommendedName>
</protein>
<sequence length="478" mass="50959">MSADSQLSAVIQRLEAAALRLETLAKINTQDCTTTSAATTDSTGLSPALTAFDTLLNGQFKTFLALSKTLGGIVHEQSQVVSDATKAQRHLIQVASLSKKPDTATTQELIKPLQQSLAKVTELKDKNRPSPLFFHLSTVADGIGALGWVVVEPAPAPYINELKDAAQFYANRVIKENKDKDKTHVEWVSAYVGFITELGAYVKQWHTTGLAWNPRGGDAKSAAVPASSAAAAPPPPPMPTSAQLEAFAPKESKVASSGATSSLFSAINKGNVTAGLRKVDKAEMTHKNPELRATSVVKASDTHATRSATFSGVSSTGPIRGPAKLALEGKKWIVENQIGQKNLVIEGVELQHVVYIYNCHDSTIQIKGKANAVTVDGCKKTGVVLENVLSTVDIINSKSVQVQITGKAPILVVDKTDGFQVYLSKESEDAEIFTAKSSEMNVLIQGADGEYVERAIPEQFKTVFKNGALATVAVEHKG</sequence>
<evidence type="ECO:0000313" key="10">
    <source>
        <dbReference type="EMBL" id="OAJ37753.1"/>
    </source>
</evidence>
<evidence type="ECO:0000256" key="1">
    <source>
        <dbReference type="ARBA" id="ARBA00004202"/>
    </source>
</evidence>
<proteinExistence type="inferred from homology"/>
<dbReference type="InterPro" id="IPR016098">
    <property type="entry name" value="CAP/MinC_C"/>
</dbReference>
<dbReference type="GO" id="GO:0008179">
    <property type="term" value="F:adenylate cyclase binding"/>
    <property type="evidence" value="ECO:0007669"/>
    <property type="project" value="TreeGrafter"/>
</dbReference>
<dbReference type="Gene3D" id="2.160.20.70">
    <property type="match status" value="1"/>
</dbReference>
<dbReference type="GO" id="GO:0019933">
    <property type="term" value="P:cAMP-mediated signaling"/>
    <property type="evidence" value="ECO:0007669"/>
    <property type="project" value="TreeGrafter"/>
</dbReference>
<dbReference type="GO" id="GO:0007015">
    <property type="term" value="P:actin filament organization"/>
    <property type="evidence" value="ECO:0007669"/>
    <property type="project" value="TreeGrafter"/>
</dbReference>
<dbReference type="InterPro" id="IPR013992">
    <property type="entry name" value="Adenylate_cyclase-assoc_CAP_N"/>
</dbReference>
<dbReference type="VEuPathDB" id="FungiDB:BDEG_21745"/>
<dbReference type="PROSITE" id="PS01088">
    <property type="entry name" value="CAP_1"/>
    <property type="match status" value="1"/>
</dbReference>
<dbReference type="AlphaFoldDB" id="A0A177WCJ6"/>
<evidence type="ECO:0000256" key="6">
    <source>
        <dbReference type="ARBA" id="ARBA00072052"/>
    </source>
</evidence>
<evidence type="ECO:0000256" key="5">
    <source>
        <dbReference type="ARBA" id="ARBA00054756"/>
    </source>
</evidence>
<feature type="compositionally biased region" description="Low complexity" evidence="8">
    <location>
        <begin position="219"/>
        <end position="231"/>
    </location>
</feature>
<name>A0A177WCJ6_BATDL</name>
<dbReference type="InterPro" id="IPR001837">
    <property type="entry name" value="Adenylate_cyclase-assoc_CAP"/>
</dbReference>
<evidence type="ECO:0000256" key="7">
    <source>
        <dbReference type="RuleBase" id="RU000647"/>
    </source>
</evidence>
<dbReference type="Proteomes" id="UP000077115">
    <property type="component" value="Unassembled WGS sequence"/>
</dbReference>
<dbReference type="InterPro" id="IPR017901">
    <property type="entry name" value="C-CAP_CF_C-like"/>
</dbReference>
<dbReference type="EMBL" id="DS022301">
    <property type="protein sequence ID" value="OAJ37753.1"/>
    <property type="molecule type" value="Genomic_DNA"/>
</dbReference>
<dbReference type="eggNOG" id="KOG2675">
    <property type="taxonomic scope" value="Eukaryota"/>
</dbReference>
<gene>
    <name evidence="10" type="ORF">BDEG_21745</name>
</gene>
<dbReference type="GO" id="GO:0005886">
    <property type="term" value="C:plasma membrane"/>
    <property type="evidence" value="ECO:0007669"/>
    <property type="project" value="UniProtKB-SubCell"/>
</dbReference>
<dbReference type="InterPro" id="IPR013912">
    <property type="entry name" value="Adenylate_cyclase-assoc_CAP_C"/>
</dbReference>
<comment type="subcellular location">
    <subcellularLocation>
        <location evidence="1">Cell membrane</location>
        <topology evidence="1">Peripheral membrane protein</topology>
    </subcellularLocation>
</comment>
<dbReference type="PANTHER" id="PTHR10652:SF0">
    <property type="entry name" value="ADENYLYL CYCLASE-ASSOCIATED PROTEIN"/>
    <property type="match status" value="1"/>
</dbReference>
<dbReference type="SUPFAM" id="SSF101278">
    <property type="entry name" value="N-terminal domain of adenylylcyclase associated protein, CAP"/>
    <property type="match status" value="1"/>
</dbReference>
<keyword evidence="3" id="KW-1003">Cell membrane</keyword>
<dbReference type="Gene3D" id="1.25.40.330">
    <property type="entry name" value="Adenylate cyclase-associated CAP, N-terminal domain"/>
    <property type="match status" value="1"/>
</dbReference>
<dbReference type="InterPro" id="IPR018106">
    <property type="entry name" value="CAP_CS_N"/>
</dbReference>
<comment type="similarity">
    <text evidence="2 7">Belongs to the CAP family.</text>
</comment>
<feature type="region of interest" description="Disordered" evidence="8">
    <location>
        <begin position="217"/>
        <end position="242"/>
    </location>
</feature>
<accession>A0A177WCJ6</accession>
<dbReference type="Pfam" id="PF08603">
    <property type="entry name" value="CAP_C"/>
    <property type="match status" value="1"/>
</dbReference>
<dbReference type="GO" id="GO:0005737">
    <property type="term" value="C:cytoplasm"/>
    <property type="evidence" value="ECO:0007669"/>
    <property type="project" value="TreeGrafter"/>
</dbReference>
<evidence type="ECO:0000313" key="11">
    <source>
        <dbReference type="Proteomes" id="UP000077115"/>
    </source>
</evidence>
<dbReference type="InterPro" id="IPR053950">
    <property type="entry name" value="CAP_N"/>
</dbReference>
<evidence type="ECO:0000256" key="2">
    <source>
        <dbReference type="ARBA" id="ARBA00007659"/>
    </source>
</evidence>
<organism evidence="10 11">
    <name type="scientific">Batrachochytrium dendrobatidis (strain JEL423)</name>
    <dbReference type="NCBI Taxonomy" id="403673"/>
    <lineage>
        <taxon>Eukaryota</taxon>
        <taxon>Fungi</taxon>
        <taxon>Fungi incertae sedis</taxon>
        <taxon>Chytridiomycota</taxon>
        <taxon>Chytridiomycota incertae sedis</taxon>
        <taxon>Chytridiomycetes</taxon>
        <taxon>Rhizophydiales</taxon>
        <taxon>Rhizophydiales incertae sedis</taxon>
        <taxon>Batrachochytrium</taxon>
    </lineage>
</organism>
<dbReference type="InterPro" id="IPR006599">
    <property type="entry name" value="CARP_motif"/>
</dbReference>
<dbReference type="FunFam" id="2.160.20.70:FF:000001">
    <property type="entry name" value="Adenylyl cyclase-associated protein"/>
    <property type="match status" value="1"/>
</dbReference>
<evidence type="ECO:0000256" key="8">
    <source>
        <dbReference type="SAM" id="MobiDB-lite"/>
    </source>
</evidence>
<evidence type="ECO:0000256" key="3">
    <source>
        <dbReference type="ARBA" id="ARBA00022475"/>
    </source>
</evidence>
<reference evidence="10 11" key="1">
    <citation type="submission" date="2006-10" db="EMBL/GenBank/DDBJ databases">
        <title>The Genome Sequence of Batrachochytrium dendrobatidis JEL423.</title>
        <authorList>
            <consortium name="The Broad Institute Genome Sequencing Platform"/>
            <person name="Birren B."/>
            <person name="Lander E."/>
            <person name="Galagan J."/>
            <person name="Cuomo C."/>
            <person name="Devon K."/>
            <person name="Jaffe D."/>
            <person name="Butler J."/>
            <person name="Alvarez P."/>
            <person name="Gnerre S."/>
            <person name="Grabherr M."/>
            <person name="Kleber M."/>
            <person name="Mauceli E."/>
            <person name="Brockman W."/>
            <person name="Young S."/>
            <person name="LaButti K."/>
            <person name="Sykes S."/>
            <person name="DeCaprio D."/>
            <person name="Crawford M."/>
            <person name="Koehrsen M."/>
            <person name="Engels R."/>
            <person name="Montgomery P."/>
            <person name="Pearson M."/>
            <person name="Howarth C."/>
            <person name="Larson L."/>
            <person name="White J."/>
            <person name="O'Leary S."/>
            <person name="Kodira C."/>
            <person name="Zeng Q."/>
            <person name="Yandava C."/>
            <person name="Alvarado L."/>
            <person name="Longcore J."/>
            <person name="James T."/>
        </authorList>
    </citation>
    <scope>NUCLEOTIDE SEQUENCE [LARGE SCALE GENOMIC DNA]</scope>
    <source>
        <strain evidence="10 11">JEL423</strain>
    </source>
</reference>
<reference evidence="10 11" key="2">
    <citation type="submission" date="2016-05" db="EMBL/GenBank/DDBJ databases">
        <title>Lineage-specific infection strategies underlie the spectrum of fungal disease in amphibians.</title>
        <authorList>
            <person name="Cuomo C.A."/>
            <person name="Farrer R.A."/>
            <person name="James T."/>
            <person name="Longcore J."/>
            <person name="Birren B."/>
        </authorList>
    </citation>
    <scope>NUCLEOTIDE SEQUENCE [LARGE SCALE GENOMIC DNA]</scope>
    <source>
        <strain evidence="10 11">JEL423</strain>
    </source>
</reference>
<dbReference type="STRING" id="403673.A0A177WCJ6"/>
<dbReference type="InterPro" id="IPR036223">
    <property type="entry name" value="CAP_C_sf"/>
</dbReference>
<dbReference type="SUPFAM" id="SSF69340">
    <property type="entry name" value="C-terminal domain of adenylylcyclase associated protein"/>
    <property type="match status" value="1"/>
</dbReference>
<dbReference type="PROSITE" id="PS51329">
    <property type="entry name" value="C_CAP_COFACTOR_C"/>
    <property type="match status" value="1"/>
</dbReference>
<comment type="function">
    <text evidence="5">The N-terminal domain binds to adenylyl cyclase, thereby enabling adenylyl cyclase to be activated by upstream regulatory signals, such as Ras. The C-terminal domain is required for normal cellular morphology and growth control.</text>
</comment>
<evidence type="ECO:0000256" key="4">
    <source>
        <dbReference type="ARBA" id="ARBA00023136"/>
    </source>
</evidence>